<name>A0A3P7GLT1_TOXCA</name>
<dbReference type="PROSITE" id="PS50268">
    <property type="entry name" value="CADHERIN_2"/>
    <property type="match status" value="2"/>
</dbReference>
<evidence type="ECO:0000256" key="7">
    <source>
        <dbReference type="ARBA" id="ARBA00023136"/>
    </source>
</evidence>
<evidence type="ECO:0000256" key="8">
    <source>
        <dbReference type="ARBA" id="ARBA00023180"/>
    </source>
</evidence>
<evidence type="ECO:0000313" key="11">
    <source>
        <dbReference type="EMBL" id="VDM49610.1"/>
    </source>
</evidence>
<keyword evidence="2" id="KW-0812">Transmembrane</keyword>
<keyword evidence="7" id="KW-0472">Membrane</keyword>
<keyword evidence="6" id="KW-1133">Transmembrane helix</keyword>
<dbReference type="Gene3D" id="2.60.40.60">
    <property type="entry name" value="Cadherins"/>
    <property type="match status" value="2"/>
</dbReference>
<feature type="domain" description="Cadherin" evidence="10">
    <location>
        <begin position="9"/>
        <end position="103"/>
    </location>
</feature>
<dbReference type="FunFam" id="2.60.40.60:FF:000033">
    <property type="entry name" value="FAT atypical cadherin 1"/>
    <property type="match status" value="1"/>
</dbReference>
<dbReference type="AlphaFoldDB" id="A0A3P7GLT1"/>
<evidence type="ECO:0000256" key="6">
    <source>
        <dbReference type="ARBA" id="ARBA00022989"/>
    </source>
</evidence>
<keyword evidence="8" id="KW-0325">Glycoprotein</keyword>
<dbReference type="PANTHER" id="PTHR24028:SF328">
    <property type="entry name" value="CADHERIN-3"/>
    <property type="match status" value="1"/>
</dbReference>
<comment type="subcellular location">
    <subcellularLocation>
        <location evidence="1">Membrane</location>
        <topology evidence="1">Single-pass membrane protein</topology>
    </subcellularLocation>
</comment>
<evidence type="ECO:0000256" key="1">
    <source>
        <dbReference type="ARBA" id="ARBA00004167"/>
    </source>
</evidence>
<dbReference type="CDD" id="cd11304">
    <property type="entry name" value="Cadherin_repeat"/>
    <property type="match status" value="2"/>
</dbReference>
<dbReference type="FunFam" id="2.60.40.60:FF:000092">
    <property type="entry name" value="Protocadherin 8"/>
    <property type="match status" value="1"/>
</dbReference>
<dbReference type="PANTHER" id="PTHR24028">
    <property type="entry name" value="CADHERIN-87A"/>
    <property type="match status" value="1"/>
</dbReference>
<gene>
    <name evidence="11" type="ORF">TCNE_LOCUS18289</name>
</gene>
<dbReference type="PRINTS" id="PR00205">
    <property type="entry name" value="CADHERIN"/>
</dbReference>
<keyword evidence="4" id="KW-0677">Repeat</keyword>
<dbReference type="InterPro" id="IPR050174">
    <property type="entry name" value="Protocadherin/Cadherin-CA"/>
</dbReference>
<feature type="domain" description="Cadherin" evidence="10">
    <location>
        <begin position="104"/>
        <end position="210"/>
    </location>
</feature>
<protein>
    <recommendedName>
        <fullName evidence="10">Cadherin domain-containing protein</fullName>
    </recommendedName>
</protein>
<dbReference type="SUPFAM" id="SSF49313">
    <property type="entry name" value="Cadherin-like"/>
    <property type="match status" value="2"/>
</dbReference>
<dbReference type="Pfam" id="PF00028">
    <property type="entry name" value="Cadherin"/>
    <property type="match status" value="2"/>
</dbReference>
<dbReference type="InterPro" id="IPR015919">
    <property type="entry name" value="Cadherin-like_sf"/>
</dbReference>
<dbReference type="EMBL" id="UYWY01025349">
    <property type="protein sequence ID" value="VDM49610.1"/>
    <property type="molecule type" value="Genomic_DNA"/>
</dbReference>
<evidence type="ECO:0000256" key="2">
    <source>
        <dbReference type="ARBA" id="ARBA00022692"/>
    </source>
</evidence>
<dbReference type="SMART" id="SM00112">
    <property type="entry name" value="CA"/>
    <property type="match status" value="2"/>
</dbReference>
<dbReference type="GO" id="GO:0005509">
    <property type="term" value="F:calcium ion binding"/>
    <property type="evidence" value="ECO:0007669"/>
    <property type="project" value="UniProtKB-UniRule"/>
</dbReference>
<evidence type="ECO:0000256" key="4">
    <source>
        <dbReference type="ARBA" id="ARBA00022737"/>
    </source>
</evidence>
<dbReference type="GO" id="GO:0007156">
    <property type="term" value="P:homophilic cell adhesion via plasma membrane adhesion molecules"/>
    <property type="evidence" value="ECO:0007669"/>
    <property type="project" value="InterPro"/>
</dbReference>
<reference evidence="11" key="1">
    <citation type="submission" date="2018-11" db="EMBL/GenBank/DDBJ databases">
        <authorList>
            <consortium name="Pathogen Informatics"/>
        </authorList>
    </citation>
    <scope>NUCLEOTIDE SEQUENCE [LARGE SCALE GENOMIC DNA]</scope>
</reference>
<keyword evidence="3" id="KW-0732">Signal</keyword>
<dbReference type="PROSITE" id="PS00232">
    <property type="entry name" value="CADHERIN_1"/>
    <property type="match status" value="1"/>
</dbReference>
<evidence type="ECO:0000259" key="10">
    <source>
        <dbReference type="PROSITE" id="PS50268"/>
    </source>
</evidence>
<sequence>MHSELALPSASDADAPPLSVDKYRILSGNVNNAFSLSIASRLASRKLNSILYVDLVVNGQLDREYRDHYDLVVEAVDGGNPPRSGTLRVNVTVLDANDNAPSFSQPRYSAVIPWNVSANYIVATVQATDPDLGANANVTYSIAKNRPDVASLFTIDPQTGVVRTVESNLEPGSTHELLVIASDQGLPQPLESTAFLSVTVEKSNELRPQFDIVWLTDNGTPQIYENLTIGYVLARISVRDAKYDR</sequence>
<evidence type="ECO:0000256" key="9">
    <source>
        <dbReference type="PROSITE-ProRule" id="PRU00043"/>
    </source>
</evidence>
<proteinExistence type="predicted"/>
<dbReference type="GO" id="GO:0005886">
    <property type="term" value="C:plasma membrane"/>
    <property type="evidence" value="ECO:0007669"/>
    <property type="project" value="InterPro"/>
</dbReference>
<evidence type="ECO:0000256" key="3">
    <source>
        <dbReference type="ARBA" id="ARBA00022729"/>
    </source>
</evidence>
<keyword evidence="5 9" id="KW-0106">Calcium</keyword>
<dbReference type="InterPro" id="IPR020894">
    <property type="entry name" value="Cadherin_CS"/>
</dbReference>
<evidence type="ECO:0000256" key="5">
    <source>
        <dbReference type="ARBA" id="ARBA00022837"/>
    </source>
</evidence>
<accession>A0A3P7GLT1</accession>
<dbReference type="InterPro" id="IPR002126">
    <property type="entry name" value="Cadherin-like_dom"/>
</dbReference>
<organism evidence="11">
    <name type="scientific">Toxocara canis</name>
    <name type="common">Canine roundworm</name>
    <dbReference type="NCBI Taxonomy" id="6265"/>
    <lineage>
        <taxon>Eukaryota</taxon>
        <taxon>Metazoa</taxon>
        <taxon>Ecdysozoa</taxon>
        <taxon>Nematoda</taxon>
        <taxon>Chromadorea</taxon>
        <taxon>Rhabditida</taxon>
        <taxon>Spirurina</taxon>
        <taxon>Ascaridomorpha</taxon>
        <taxon>Ascaridoidea</taxon>
        <taxon>Toxocaridae</taxon>
        <taxon>Toxocara</taxon>
    </lineage>
</organism>